<dbReference type="PANTHER" id="PTHR31102:SF1">
    <property type="entry name" value="CATION_H+ EXCHANGER DOMAIN-CONTAINING PROTEIN"/>
    <property type="match status" value="1"/>
</dbReference>
<evidence type="ECO:0000256" key="4">
    <source>
        <dbReference type="ARBA" id="ARBA00023136"/>
    </source>
</evidence>
<feature type="domain" description="Cation/H+ exchanger transmembrane" evidence="7">
    <location>
        <begin position="83"/>
        <end position="474"/>
    </location>
</feature>
<keyword evidence="4 6" id="KW-0472">Membrane</keyword>
<evidence type="ECO:0000256" key="6">
    <source>
        <dbReference type="SAM" id="Phobius"/>
    </source>
</evidence>
<comment type="subcellular location">
    <subcellularLocation>
        <location evidence="1">Membrane</location>
        <topology evidence="1">Multi-pass membrane protein</topology>
    </subcellularLocation>
</comment>
<feature type="transmembrane region" description="Helical" evidence="6">
    <location>
        <begin position="157"/>
        <end position="177"/>
    </location>
</feature>
<feature type="transmembrane region" description="Helical" evidence="6">
    <location>
        <begin position="219"/>
        <end position="242"/>
    </location>
</feature>
<dbReference type="InterPro" id="IPR006153">
    <property type="entry name" value="Cation/H_exchanger_TM"/>
</dbReference>
<dbReference type="Proteomes" id="UP001465755">
    <property type="component" value="Unassembled WGS sequence"/>
</dbReference>
<evidence type="ECO:0000259" key="7">
    <source>
        <dbReference type="Pfam" id="PF00999"/>
    </source>
</evidence>
<dbReference type="AlphaFoldDB" id="A0AAW1P4W6"/>
<feature type="transmembrane region" description="Helical" evidence="6">
    <location>
        <begin position="183"/>
        <end position="207"/>
    </location>
</feature>
<evidence type="ECO:0000313" key="9">
    <source>
        <dbReference type="Proteomes" id="UP001465755"/>
    </source>
</evidence>
<feature type="transmembrane region" description="Helical" evidence="6">
    <location>
        <begin position="387"/>
        <end position="411"/>
    </location>
</feature>
<organism evidence="8 9">
    <name type="scientific">Symbiochloris irregularis</name>
    <dbReference type="NCBI Taxonomy" id="706552"/>
    <lineage>
        <taxon>Eukaryota</taxon>
        <taxon>Viridiplantae</taxon>
        <taxon>Chlorophyta</taxon>
        <taxon>core chlorophytes</taxon>
        <taxon>Trebouxiophyceae</taxon>
        <taxon>Trebouxiales</taxon>
        <taxon>Trebouxiaceae</taxon>
        <taxon>Symbiochloris</taxon>
    </lineage>
</organism>
<sequence>MAVPPSADPPPAILEEEEGTTAFNSGFITYFRKRTAAVRSIEPKEIVCYGFFGAIFYAGLYLAIGNTFLPKGNVWALIMVWVFAHVGGFIVGLTGLHPLLGQLLSGVVLININAPALTGGLKPSWASQIRAGALALIFLRSGLELELEVFKKVGKVAVRLLVIPGITEAMVSGLVAWKIFKMPILLAFTLGFILKAVGPAIVIQLMFDLQRRGRGVDKGIPALVVAAASFDDLVAITFYTIFASVSITGVGSNVGWSIAEGPVQLVFGVVGGCLAALLASWTKVWDTRWKRAGILFCLSLMMMYFLNHWGLNGGGALASLIMGMVVSHLWTNGKPAMLAKRADPIYPHTAEHFIGVFWRLIAQPLLFGLAGTGINFHKTKASIIPRAIAVVCSGWAVRAPVTFMSVAGAGLNWKERLFVVAAWSPKATVQAALAMAPLTLINKAHYTGQKNEDYQQWGMEIFVTAIFAIIICASVGVIAVSVLAPRCLNKTRVKWDAQLEQRKSFVAPGRSARRSVSGLFQLPVESTLPSNPPGIDRAALALRASSFRVIQPAADASVHKQAGGVSDSDTSLATSEEGGPPTLVIAPPHHDLPTTSDSTTHQGLPPHLEAKKEYEAEILREQDATLADHLASLELIADSLQDHQAAQRLRLQIASLRQRKVDEHLGSRWPGAQMESARAFFLESKLAASDTEGMPKITVAPRSPTSLARSMSRSTSISPTSRNGDAGDISMVDVEKGQADGGNRSPRKR</sequence>
<dbReference type="Pfam" id="PF00999">
    <property type="entry name" value="Na_H_Exchanger"/>
    <property type="match status" value="1"/>
</dbReference>
<dbReference type="GO" id="GO:0015297">
    <property type="term" value="F:antiporter activity"/>
    <property type="evidence" value="ECO:0007669"/>
    <property type="project" value="InterPro"/>
</dbReference>
<gene>
    <name evidence="8" type="ORF">WJX73_006215</name>
</gene>
<evidence type="ECO:0000256" key="5">
    <source>
        <dbReference type="SAM" id="MobiDB-lite"/>
    </source>
</evidence>
<comment type="caution">
    <text evidence="8">The sequence shown here is derived from an EMBL/GenBank/DDBJ whole genome shotgun (WGS) entry which is preliminary data.</text>
</comment>
<feature type="transmembrane region" description="Helical" evidence="6">
    <location>
        <begin position="315"/>
        <end position="331"/>
    </location>
</feature>
<feature type="region of interest" description="Disordered" evidence="5">
    <location>
        <begin position="558"/>
        <end position="605"/>
    </location>
</feature>
<feature type="transmembrane region" description="Helical" evidence="6">
    <location>
        <begin position="46"/>
        <end position="68"/>
    </location>
</feature>
<name>A0AAW1P4W6_9CHLO</name>
<evidence type="ECO:0000256" key="2">
    <source>
        <dbReference type="ARBA" id="ARBA00022692"/>
    </source>
</evidence>
<dbReference type="EMBL" id="JALJOQ010000044">
    <property type="protein sequence ID" value="KAK9805359.1"/>
    <property type="molecule type" value="Genomic_DNA"/>
</dbReference>
<dbReference type="PANTHER" id="PTHR31102">
    <property type="match status" value="1"/>
</dbReference>
<feature type="transmembrane region" description="Helical" evidence="6">
    <location>
        <begin position="417"/>
        <end position="440"/>
    </location>
</feature>
<feature type="transmembrane region" description="Helical" evidence="6">
    <location>
        <begin position="262"/>
        <end position="280"/>
    </location>
</feature>
<keyword evidence="2 6" id="KW-0812">Transmembrane</keyword>
<keyword evidence="3 6" id="KW-1133">Transmembrane helix</keyword>
<dbReference type="GO" id="GO:1902600">
    <property type="term" value="P:proton transmembrane transport"/>
    <property type="evidence" value="ECO:0007669"/>
    <property type="project" value="InterPro"/>
</dbReference>
<feature type="compositionally biased region" description="Polar residues" evidence="5">
    <location>
        <begin position="593"/>
        <end position="602"/>
    </location>
</feature>
<accession>A0AAW1P4W6</accession>
<dbReference type="InterPro" id="IPR051843">
    <property type="entry name" value="CPA1_transporter"/>
</dbReference>
<feature type="transmembrane region" description="Helical" evidence="6">
    <location>
        <begin position="74"/>
        <end position="96"/>
    </location>
</feature>
<feature type="transmembrane region" description="Helical" evidence="6">
    <location>
        <begin position="103"/>
        <end position="121"/>
    </location>
</feature>
<keyword evidence="9" id="KW-1185">Reference proteome</keyword>
<evidence type="ECO:0000256" key="3">
    <source>
        <dbReference type="ARBA" id="ARBA00022989"/>
    </source>
</evidence>
<dbReference type="GO" id="GO:0016020">
    <property type="term" value="C:membrane"/>
    <property type="evidence" value="ECO:0007669"/>
    <property type="project" value="UniProtKB-SubCell"/>
</dbReference>
<feature type="transmembrane region" description="Helical" evidence="6">
    <location>
        <begin position="461"/>
        <end position="484"/>
    </location>
</feature>
<reference evidence="8 9" key="1">
    <citation type="journal article" date="2024" name="Nat. Commun.">
        <title>Phylogenomics reveals the evolutionary origins of lichenization in chlorophyte algae.</title>
        <authorList>
            <person name="Puginier C."/>
            <person name="Libourel C."/>
            <person name="Otte J."/>
            <person name="Skaloud P."/>
            <person name="Haon M."/>
            <person name="Grisel S."/>
            <person name="Petersen M."/>
            <person name="Berrin J.G."/>
            <person name="Delaux P.M."/>
            <person name="Dal Grande F."/>
            <person name="Keller J."/>
        </authorList>
    </citation>
    <scope>NUCLEOTIDE SEQUENCE [LARGE SCALE GENOMIC DNA]</scope>
    <source>
        <strain evidence="8 9">SAG 2036</strain>
    </source>
</reference>
<feature type="region of interest" description="Disordered" evidence="5">
    <location>
        <begin position="695"/>
        <end position="749"/>
    </location>
</feature>
<evidence type="ECO:0000313" key="8">
    <source>
        <dbReference type="EMBL" id="KAK9805359.1"/>
    </source>
</evidence>
<proteinExistence type="predicted"/>
<evidence type="ECO:0000256" key="1">
    <source>
        <dbReference type="ARBA" id="ARBA00004141"/>
    </source>
</evidence>
<protein>
    <recommendedName>
        <fullName evidence="7">Cation/H+ exchanger transmembrane domain-containing protein</fullName>
    </recommendedName>
</protein>
<feature type="compositionally biased region" description="Low complexity" evidence="5">
    <location>
        <begin position="705"/>
        <end position="722"/>
    </location>
</feature>